<dbReference type="OrthoDB" id="2747330at2759"/>
<feature type="active site" evidence="6">
    <location>
        <position position="106"/>
    </location>
</feature>
<dbReference type="Proteomes" id="UP000233837">
    <property type="component" value="Unassembled WGS sequence"/>
</dbReference>
<dbReference type="PROSITE" id="PS51767">
    <property type="entry name" value="PEPTIDASE_A1"/>
    <property type="match status" value="1"/>
</dbReference>
<proteinExistence type="inferred from homology"/>
<dbReference type="GO" id="GO:0004190">
    <property type="term" value="F:aspartic-type endopeptidase activity"/>
    <property type="evidence" value="ECO:0007669"/>
    <property type="project" value="UniProtKB-KW"/>
</dbReference>
<evidence type="ECO:0000256" key="3">
    <source>
        <dbReference type="ARBA" id="ARBA00022750"/>
    </source>
</evidence>
<dbReference type="InterPro" id="IPR032861">
    <property type="entry name" value="TAXi_N"/>
</dbReference>
<dbReference type="SUPFAM" id="SSF50630">
    <property type="entry name" value="Acid proteases"/>
    <property type="match status" value="1"/>
</dbReference>
<feature type="domain" description="Peptidase A1" evidence="7">
    <location>
        <begin position="88"/>
        <end position="447"/>
    </location>
</feature>
<dbReference type="PANTHER" id="PTHR13683:SF875">
    <property type="entry name" value="EUKARYOTIC ASPARTYL PROTEASE FAMILY PROTEIN"/>
    <property type="match status" value="1"/>
</dbReference>
<evidence type="ECO:0000313" key="9">
    <source>
        <dbReference type="Proteomes" id="UP000233837"/>
    </source>
</evidence>
<dbReference type="PANTHER" id="PTHR13683">
    <property type="entry name" value="ASPARTYL PROTEASES"/>
    <property type="match status" value="1"/>
</dbReference>
<keyword evidence="3" id="KW-0064">Aspartyl protease</keyword>
<dbReference type="AlphaFoldDB" id="A0A2I0VXD3"/>
<dbReference type="InterPro" id="IPR032799">
    <property type="entry name" value="TAXi_C"/>
</dbReference>
<protein>
    <submittedName>
        <fullName evidence="8">Aspartic proteinase-like protein 2</fullName>
    </submittedName>
</protein>
<dbReference type="InterPro" id="IPR001461">
    <property type="entry name" value="Aspartic_peptidase_A1"/>
</dbReference>
<feature type="active site" evidence="6">
    <location>
        <position position="327"/>
    </location>
</feature>
<evidence type="ECO:0000256" key="2">
    <source>
        <dbReference type="ARBA" id="ARBA00022670"/>
    </source>
</evidence>
<keyword evidence="4" id="KW-0378">Hydrolase</keyword>
<dbReference type="InterPro" id="IPR033121">
    <property type="entry name" value="PEPTIDASE_A1"/>
</dbReference>
<comment type="similarity">
    <text evidence="1">Belongs to the peptidase A1 family.</text>
</comment>
<dbReference type="Pfam" id="PF14543">
    <property type="entry name" value="TAXi_N"/>
    <property type="match status" value="1"/>
</dbReference>
<evidence type="ECO:0000256" key="1">
    <source>
        <dbReference type="ARBA" id="ARBA00007447"/>
    </source>
</evidence>
<evidence type="ECO:0000256" key="6">
    <source>
        <dbReference type="PIRSR" id="PIRSR601461-1"/>
    </source>
</evidence>
<dbReference type="Pfam" id="PF14541">
    <property type="entry name" value="TAXi_C"/>
    <property type="match status" value="1"/>
</dbReference>
<dbReference type="Gene3D" id="2.40.70.10">
    <property type="entry name" value="Acid Proteases"/>
    <property type="match status" value="2"/>
</dbReference>
<keyword evidence="2" id="KW-0645">Protease</keyword>
<evidence type="ECO:0000256" key="4">
    <source>
        <dbReference type="ARBA" id="ARBA00022801"/>
    </source>
</evidence>
<gene>
    <name evidence="8" type="ORF">MA16_Dca026982</name>
</gene>
<dbReference type="InterPro" id="IPR021109">
    <property type="entry name" value="Peptidase_aspartic_dom_sf"/>
</dbReference>
<sequence length="503" mass="53566">MVLSVLNGLLAGLAIAVLVFIPSAAWNDGSQLTMQLERGMPARAPVEVLRARDRFRHRRILQGAAPSSYGVVDFPVEGSWNPFTVGLYFTRVKLGNPAKEFYVQIDTGSDILWVTCNPCNGCPTSSGLNIKLESFEPDKSSTSSSISCSDQRCTSAIQTGEATCSSSDSSSSPCSYSFQYGDGSGTSGYYVSDTLYFDTVTENEQTLNSSATIIFGCSNSQSGDLTKSDRAIDGIFGFGQHELSVISQLSSAGVAPKVFSHCLKGSDSGGGILVLGEIVEPGIVYTPLVQSKPHYNLNLESIAVNGQTLSVDSSVFTTSNTQGTIVDSGTTLAYLAEKAYDPFVNAIIASASSNLVSSFVAKGNQCFVTANRIDDVFPPVSLNFMGNASMILKPDDYLIQQGSAGNGIIWCIGWQKNDGQGITILGDIVLKDKIVVYDLANQRIGWTSYDCSQSVNVSTSSGKNEYLNSNQLDTSASNKYPKLRLPSAVAIVVHILVATALLL</sequence>
<accession>A0A2I0VXD3</accession>
<dbReference type="FunFam" id="2.40.70.10:FF:000020">
    <property type="entry name" value="Aspartic proteinase-like protein 2"/>
    <property type="match status" value="1"/>
</dbReference>
<evidence type="ECO:0000259" key="7">
    <source>
        <dbReference type="PROSITE" id="PS51767"/>
    </source>
</evidence>
<dbReference type="CDD" id="cd05476">
    <property type="entry name" value="pepsin_A_like_plant"/>
    <property type="match status" value="1"/>
</dbReference>
<dbReference type="GO" id="GO:0006508">
    <property type="term" value="P:proteolysis"/>
    <property type="evidence" value="ECO:0007669"/>
    <property type="project" value="UniProtKB-KW"/>
</dbReference>
<dbReference type="EMBL" id="KZ503142">
    <property type="protein sequence ID" value="PKU68068.1"/>
    <property type="molecule type" value="Genomic_DNA"/>
</dbReference>
<dbReference type="InterPro" id="IPR034161">
    <property type="entry name" value="Pepsin-like_plant"/>
</dbReference>
<evidence type="ECO:0000313" key="8">
    <source>
        <dbReference type="EMBL" id="PKU68068.1"/>
    </source>
</evidence>
<evidence type="ECO:0000256" key="5">
    <source>
        <dbReference type="ARBA" id="ARBA00023180"/>
    </source>
</evidence>
<keyword evidence="9" id="KW-1185">Reference proteome</keyword>
<dbReference type="PRINTS" id="PR00792">
    <property type="entry name" value="PEPSIN"/>
</dbReference>
<name>A0A2I0VXD3_9ASPA</name>
<organism evidence="8 9">
    <name type="scientific">Dendrobium catenatum</name>
    <dbReference type="NCBI Taxonomy" id="906689"/>
    <lineage>
        <taxon>Eukaryota</taxon>
        <taxon>Viridiplantae</taxon>
        <taxon>Streptophyta</taxon>
        <taxon>Embryophyta</taxon>
        <taxon>Tracheophyta</taxon>
        <taxon>Spermatophyta</taxon>
        <taxon>Magnoliopsida</taxon>
        <taxon>Liliopsida</taxon>
        <taxon>Asparagales</taxon>
        <taxon>Orchidaceae</taxon>
        <taxon>Epidendroideae</taxon>
        <taxon>Malaxideae</taxon>
        <taxon>Dendrobiinae</taxon>
        <taxon>Dendrobium</taxon>
    </lineage>
</organism>
<reference evidence="8 9" key="2">
    <citation type="journal article" date="2017" name="Nature">
        <title>The Apostasia genome and the evolution of orchids.</title>
        <authorList>
            <person name="Zhang G.Q."/>
            <person name="Liu K.W."/>
            <person name="Li Z."/>
            <person name="Lohaus R."/>
            <person name="Hsiao Y.Y."/>
            <person name="Niu S.C."/>
            <person name="Wang J.Y."/>
            <person name="Lin Y.C."/>
            <person name="Xu Q."/>
            <person name="Chen L.J."/>
            <person name="Yoshida K."/>
            <person name="Fujiwara S."/>
            <person name="Wang Z.W."/>
            <person name="Zhang Y.Q."/>
            <person name="Mitsuda N."/>
            <person name="Wang M."/>
            <person name="Liu G.H."/>
            <person name="Pecoraro L."/>
            <person name="Huang H.X."/>
            <person name="Xiao X.J."/>
            <person name="Lin M."/>
            <person name="Wu X.Y."/>
            <person name="Wu W.L."/>
            <person name="Chen Y.Y."/>
            <person name="Chang S.B."/>
            <person name="Sakamoto S."/>
            <person name="Ohme-Takagi M."/>
            <person name="Yagi M."/>
            <person name="Zeng S.J."/>
            <person name="Shen C.Y."/>
            <person name="Yeh C.M."/>
            <person name="Luo Y.B."/>
            <person name="Tsai W.C."/>
            <person name="Van de Peer Y."/>
            <person name="Liu Z.J."/>
        </authorList>
    </citation>
    <scope>NUCLEOTIDE SEQUENCE [LARGE SCALE GENOMIC DNA]</scope>
    <source>
        <tissue evidence="8">The whole plant</tissue>
    </source>
</reference>
<keyword evidence="5" id="KW-0325">Glycoprotein</keyword>
<reference evidence="8 9" key="1">
    <citation type="journal article" date="2016" name="Sci. Rep.">
        <title>The Dendrobium catenatum Lindl. genome sequence provides insights into polysaccharide synthase, floral development and adaptive evolution.</title>
        <authorList>
            <person name="Zhang G.Q."/>
            <person name="Xu Q."/>
            <person name="Bian C."/>
            <person name="Tsai W.C."/>
            <person name="Yeh C.M."/>
            <person name="Liu K.W."/>
            <person name="Yoshida K."/>
            <person name="Zhang L.S."/>
            <person name="Chang S.B."/>
            <person name="Chen F."/>
            <person name="Shi Y."/>
            <person name="Su Y.Y."/>
            <person name="Zhang Y.Q."/>
            <person name="Chen L.J."/>
            <person name="Yin Y."/>
            <person name="Lin M."/>
            <person name="Huang H."/>
            <person name="Deng H."/>
            <person name="Wang Z.W."/>
            <person name="Zhu S.L."/>
            <person name="Zhao X."/>
            <person name="Deng C."/>
            <person name="Niu S.C."/>
            <person name="Huang J."/>
            <person name="Wang M."/>
            <person name="Liu G.H."/>
            <person name="Yang H.J."/>
            <person name="Xiao X.J."/>
            <person name="Hsiao Y.Y."/>
            <person name="Wu W.L."/>
            <person name="Chen Y.Y."/>
            <person name="Mitsuda N."/>
            <person name="Ohme-Takagi M."/>
            <person name="Luo Y.B."/>
            <person name="Van de Peer Y."/>
            <person name="Liu Z.J."/>
        </authorList>
    </citation>
    <scope>NUCLEOTIDE SEQUENCE [LARGE SCALE GENOMIC DNA]</scope>
    <source>
        <tissue evidence="8">The whole plant</tissue>
    </source>
</reference>
<dbReference type="FunFam" id="2.40.70.10:FF:000018">
    <property type="entry name" value="Aspartic proteinase-like protein 2"/>
    <property type="match status" value="1"/>
</dbReference>